<dbReference type="InterPro" id="IPR011990">
    <property type="entry name" value="TPR-like_helical_dom_sf"/>
</dbReference>
<dbReference type="InterPro" id="IPR019734">
    <property type="entry name" value="TPR_rpt"/>
</dbReference>
<dbReference type="PRINTS" id="PR00344">
    <property type="entry name" value="BCTRLSENSOR"/>
</dbReference>
<organism evidence="9 10">
    <name type="scientific">Pseudaquabacterium terrae</name>
    <dbReference type="NCBI Taxonomy" id="2732868"/>
    <lineage>
        <taxon>Bacteria</taxon>
        <taxon>Pseudomonadati</taxon>
        <taxon>Pseudomonadota</taxon>
        <taxon>Betaproteobacteria</taxon>
        <taxon>Burkholderiales</taxon>
        <taxon>Sphaerotilaceae</taxon>
        <taxon>Pseudaquabacterium</taxon>
    </lineage>
</organism>
<dbReference type="SMART" id="SM00028">
    <property type="entry name" value="TPR"/>
    <property type="match status" value="4"/>
</dbReference>
<dbReference type="EMBL" id="JABRWJ010000004">
    <property type="protein sequence ID" value="NRF68480.1"/>
    <property type="molecule type" value="Genomic_DNA"/>
</dbReference>
<comment type="caution">
    <text evidence="9">The sequence shown here is derived from an EMBL/GenBank/DDBJ whole genome shotgun (WGS) entry which is preliminary data.</text>
</comment>
<dbReference type="InterPro" id="IPR036890">
    <property type="entry name" value="HATPase_C_sf"/>
</dbReference>
<dbReference type="InterPro" id="IPR036097">
    <property type="entry name" value="HisK_dim/P_sf"/>
</dbReference>
<dbReference type="SMART" id="SM00387">
    <property type="entry name" value="HATPase_c"/>
    <property type="match status" value="1"/>
</dbReference>
<evidence type="ECO:0000256" key="6">
    <source>
        <dbReference type="SAM" id="Coils"/>
    </source>
</evidence>
<dbReference type="SUPFAM" id="SSF55874">
    <property type="entry name" value="ATPase domain of HSP90 chaperone/DNA topoisomerase II/histidine kinase"/>
    <property type="match status" value="1"/>
</dbReference>
<dbReference type="CDD" id="cd17546">
    <property type="entry name" value="REC_hyHK_CKI1_RcsC-like"/>
    <property type="match status" value="1"/>
</dbReference>
<feature type="modified residue" description="4-aspartylphosphate" evidence="5">
    <location>
        <position position="778"/>
    </location>
</feature>
<keyword evidence="3 5" id="KW-0597">Phosphoprotein</keyword>
<gene>
    <name evidence="9" type="ORF">HLB44_15910</name>
</gene>
<feature type="domain" description="Histidine kinase" evidence="7">
    <location>
        <begin position="473"/>
        <end position="701"/>
    </location>
</feature>
<dbReference type="Gene3D" id="1.25.40.10">
    <property type="entry name" value="Tetratricopeptide repeat domain"/>
    <property type="match status" value="1"/>
</dbReference>
<dbReference type="Gene3D" id="3.40.50.2300">
    <property type="match status" value="1"/>
</dbReference>
<reference evidence="9 10" key="1">
    <citation type="submission" date="2020-05" db="EMBL/GenBank/DDBJ databases">
        <title>Aquincola sp. isolate from soil.</title>
        <authorList>
            <person name="Han J."/>
            <person name="Kim D.-U."/>
        </authorList>
    </citation>
    <scope>NUCLEOTIDE SEQUENCE [LARGE SCALE GENOMIC DNA]</scope>
    <source>
        <strain evidence="9 10">S2</strain>
    </source>
</reference>
<dbReference type="PANTHER" id="PTHR45339:SF1">
    <property type="entry name" value="HYBRID SIGNAL TRANSDUCTION HISTIDINE KINASE J"/>
    <property type="match status" value="1"/>
</dbReference>
<dbReference type="InterPro" id="IPR003594">
    <property type="entry name" value="HATPase_dom"/>
</dbReference>
<dbReference type="EC" id="2.7.13.3" evidence="2"/>
<evidence type="ECO:0000256" key="5">
    <source>
        <dbReference type="PROSITE-ProRule" id="PRU00169"/>
    </source>
</evidence>
<evidence type="ECO:0000256" key="1">
    <source>
        <dbReference type="ARBA" id="ARBA00000085"/>
    </source>
</evidence>
<dbReference type="CDD" id="cd16922">
    <property type="entry name" value="HATPase_EvgS-ArcB-TorS-like"/>
    <property type="match status" value="1"/>
</dbReference>
<dbReference type="Proteomes" id="UP000737171">
    <property type="component" value="Unassembled WGS sequence"/>
</dbReference>
<evidence type="ECO:0000256" key="3">
    <source>
        <dbReference type="ARBA" id="ARBA00022553"/>
    </source>
</evidence>
<evidence type="ECO:0000313" key="9">
    <source>
        <dbReference type="EMBL" id="NRF68480.1"/>
    </source>
</evidence>
<dbReference type="SUPFAM" id="SSF47384">
    <property type="entry name" value="Homodimeric domain of signal transducing histidine kinase"/>
    <property type="match status" value="1"/>
</dbReference>
<dbReference type="InterPro" id="IPR001789">
    <property type="entry name" value="Sig_transdc_resp-reg_receiver"/>
</dbReference>
<dbReference type="Pfam" id="PF00512">
    <property type="entry name" value="HisKA"/>
    <property type="match status" value="1"/>
</dbReference>
<accession>A0ABX2EIM3</accession>
<dbReference type="SUPFAM" id="SSF52172">
    <property type="entry name" value="CheY-like"/>
    <property type="match status" value="1"/>
</dbReference>
<dbReference type="InterPro" id="IPR005467">
    <property type="entry name" value="His_kinase_dom"/>
</dbReference>
<dbReference type="InterPro" id="IPR003661">
    <property type="entry name" value="HisK_dim/P_dom"/>
</dbReference>
<evidence type="ECO:0000259" key="8">
    <source>
        <dbReference type="PROSITE" id="PS50110"/>
    </source>
</evidence>
<dbReference type="Pfam" id="PF00072">
    <property type="entry name" value="Response_reg"/>
    <property type="match status" value="1"/>
</dbReference>
<keyword evidence="6" id="KW-0175">Coiled coil</keyword>
<proteinExistence type="predicted"/>
<dbReference type="Pfam" id="PF13424">
    <property type="entry name" value="TPR_12"/>
    <property type="match status" value="1"/>
</dbReference>
<dbReference type="SMART" id="SM00448">
    <property type="entry name" value="REC"/>
    <property type="match status" value="1"/>
</dbReference>
<dbReference type="SMART" id="SM00388">
    <property type="entry name" value="HisKA"/>
    <property type="match status" value="1"/>
</dbReference>
<dbReference type="PROSITE" id="PS50109">
    <property type="entry name" value="HIS_KIN"/>
    <property type="match status" value="1"/>
</dbReference>
<keyword evidence="10" id="KW-1185">Reference proteome</keyword>
<feature type="coiled-coil region" evidence="6">
    <location>
        <begin position="385"/>
        <end position="422"/>
    </location>
</feature>
<dbReference type="PROSITE" id="PS50110">
    <property type="entry name" value="RESPONSE_REGULATORY"/>
    <property type="match status" value="1"/>
</dbReference>
<evidence type="ECO:0000259" key="7">
    <source>
        <dbReference type="PROSITE" id="PS50109"/>
    </source>
</evidence>
<evidence type="ECO:0000313" key="10">
    <source>
        <dbReference type="Proteomes" id="UP000737171"/>
    </source>
</evidence>
<dbReference type="Gene3D" id="1.10.287.130">
    <property type="match status" value="1"/>
</dbReference>
<protein>
    <recommendedName>
        <fullName evidence="2">histidine kinase</fullName>
        <ecNumber evidence="2">2.7.13.3</ecNumber>
    </recommendedName>
</protein>
<evidence type="ECO:0000256" key="4">
    <source>
        <dbReference type="ARBA" id="ARBA00023012"/>
    </source>
</evidence>
<dbReference type="CDD" id="cd00082">
    <property type="entry name" value="HisKA"/>
    <property type="match status" value="1"/>
</dbReference>
<keyword evidence="4" id="KW-0902">Two-component regulatory system</keyword>
<comment type="catalytic activity">
    <reaction evidence="1">
        <text>ATP + protein L-histidine = ADP + protein N-phospho-L-histidine.</text>
        <dbReference type="EC" id="2.7.13.3"/>
    </reaction>
</comment>
<dbReference type="PANTHER" id="PTHR45339">
    <property type="entry name" value="HYBRID SIGNAL TRANSDUCTION HISTIDINE KINASE J"/>
    <property type="match status" value="1"/>
</dbReference>
<dbReference type="Pfam" id="PF02518">
    <property type="entry name" value="HATPase_c"/>
    <property type="match status" value="1"/>
</dbReference>
<dbReference type="InterPro" id="IPR011006">
    <property type="entry name" value="CheY-like_superfamily"/>
</dbReference>
<name>A0ABX2EIM3_9BURK</name>
<feature type="domain" description="Response regulatory" evidence="8">
    <location>
        <begin position="729"/>
        <end position="845"/>
    </location>
</feature>
<dbReference type="SUPFAM" id="SSF48452">
    <property type="entry name" value="TPR-like"/>
    <property type="match status" value="1"/>
</dbReference>
<dbReference type="InterPro" id="IPR004358">
    <property type="entry name" value="Sig_transdc_His_kin-like_C"/>
</dbReference>
<evidence type="ECO:0000256" key="2">
    <source>
        <dbReference type="ARBA" id="ARBA00012438"/>
    </source>
</evidence>
<sequence>MAVLLLVTARAAVADEALREILKAVDYSPAQALRDGEEALRRAQQSGDKAKQLHAMRLITQAHQYIGTPETWDEVNQGAALAKELGDLNGLCWYMERQAWRWWFLERDENRMNKVFEEVESMAKEHHLDSCLAWRYINKSYGSYKVGRSAEHMGLLSKAHALFEAQRDTFGIATTLAQIGHAYGGPDANQEDQATAADYYQRSLALIDASVYRSFALETSRALGLTYHRRQDLRNARPLLEKSLAIALEMGVPARVAVSQFNLGTLAKDAQRPEEALGYFDQALRFFEKISPPDRYFVATVLGRAEVLARMGRRSEALEALSRLKAHFSQAEENLVTEVFYYPRAAEVYAQLGEYDEAYRAMKVLRERERRHGEQANTKLADELKVRFQVQLKESENELLRARQKEAEAQQKESEARRLTLVLALALAILLLGSLALYLRRRAAVAKVEASHHKELAEASAAANTAKSMFLANMSHELRSPLNAILGFSRLLVNKPGLPADVGEDLGIIMKSGEHLYSLINQVLDLAKIEAGRTTLSETSFDLYELLDELEDTFTLIAKEKGLQLIVDINPETPQYARTDAVKLRQVLINLLSNAFKFTKAGGVTLQIGASRVIRLPGVKGASSCTLMVSVSDTGPGIAEDELRQLGQAFLQAQAGRQAKEGTGLGLAISRNFVHLMGGELQVTSEVGRGTTFRFDIPVGIAAAEEVSSARHASSRRVVALAPGQPAYRVLVVDDRQESRQLLNRLLSPLGFEVREAGNGKEAIEVWEAWQPQLICMDMRMPVMDGREATQRIKATPQGKATVIIALTASSFEEEREQLLAVGCDEFLRKPFRDEVLFEVMQKHLGVKFLYEEARAAAVTDAPDAASMAALPVELRDDLSEALTRLDDEAIERTIDKIRHHDAGLAQALAALAKRFQYARMLALLQTSSEGR</sequence>
<dbReference type="Gene3D" id="3.30.565.10">
    <property type="entry name" value="Histidine kinase-like ATPase, C-terminal domain"/>
    <property type="match status" value="1"/>
</dbReference>